<dbReference type="PANTHER" id="PTHR43877:SF1">
    <property type="entry name" value="ACETYLTRANSFERASE"/>
    <property type="match status" value="1"/>
</dbReference>
<dbReference type="SUPFAM" id="SSF55729">
    <property type="entry name" value="Acyl-CoA N-acyltransferases (Nat)"/>
    <property type="match status" value="1"/>
</dbReference>
<organism evidence="4 5">
    <name type="scientific">Vibrio natriegens NBRC 15636 = ATCC 14048 = DSM 759</name>
    <dbReference type="NCBI Taxonomy" id="1219067"/>
    <lineage>
        <taxon>Bacteria</taxon>
        <taxon>Pseudomonadati</taxon>
        <taxon>Pseudomonadota</taxon>
        <taxon>Gammaproteobacteria</taxon>
        <taxon>Vibrionales</taxon>
        <taxon>Vibrionaceae</taxon>
        <taxon>Vibrio</taxon>
    </lineage>
</organism>
<protein>
    <submittedName>
        <fullName evidence="4">Acetyltransferase</fullName>
    </submittedName>
</protein>
<dbReference type="PANTHER" id="PTHR43877">
    <property type="entry name" value="AMINOALKYLPHOSPHONATE N-ACETYLTRANSFERASE-RELATED-RELATED"/>
    <property type="match status" value="1"/>
</dbReference>
<evidence type="ECO:0000313" key="5">
    <source>
        <dbReference type="Proteomes" id="UP000092741"/>
    </source>
</evidence>
<proteinExistence type="predicted"/>
<dbReference type="KEGG" id="vna:PN96_15530"/>
<dbReference type="Pfam" id="PF00583">
    <property type="entry name" value="Acetyltransf_1"/>
    <property type="match status" value="1"/>
</dbReference>
<dbReference type="CDD" id="cd04301">
    <property type="entry name" value="NAT_SF"/>
    <property type="match status" value="1"/>
</dbReference>
<dbReference type="InterPro" id="IPR016181">
    <property type="entry name" value="Acyl_CoA_acyltransferase"/>
</dbReference>
<dbReference type="GO" id="GO:0016747">
    <property type="term" value="F:acyltransferase activity, transferring groups other than amino-acyl groups"/>
    <property type="evidence" value="ECO:0007669"/>
    <property type="project" value="InterPro"/>
</dbReference>
<dbReference type="AlphaFoldDB" id="A0AAN0Y795"/>
<dbReference type="EMBL" id="CP016346">
    <property type="protein sequence ID" value="ANQ14898.1"/>
    <property type="molecule type" value="Genomic_DNA"/>
</dbReference>
<feature type="domain" description="N-acetyltransferase" evidence="3">
    <location>
        <begin position="4"/>
        <end position="162"/>
    </location>
</feature>
<name>A0AAN0Y795_VIBNA</name>
<keyword evidence="2" id="KW-0012">Acyltransferase</keyword>
<dbReference type="Proteomes" id="UP000092741">
    <property type="component" value="Chromosome 2"/>
</dbReference>
<dbReference type="Gene3D" id="3.40.630.30">
    <property type="match status" value="1"/>
</dbReference>
<keyword evidence="1" id="KW-0808">Transferase</keyword>
<evidence type="ECO:0000313" key="4">
    <source>
        <dbReference type="EMBL" id="ANQ14898.1"/>
    </source>
</evidence>
<evidence type="ECO:0000259" key="3">
    <source>
        <dbReference type="PROSITE" id="PS51186"/>
    </source>
</evidence>
<sequence length="162" mass="18593">MQQFHIRRLREEDIPLLKLLLVELDTSHYQAEPDFYRSPQEMAEIRDSRNIFEKYFDGSITAFIACSNRNIVGFISGTTREVNSIISPEKYVGFINELVVAESHRNLGIGLSLMDRIESALCSLGVEEIGLSVGSFNHEGEDFYHKMGYRVITKSMIKRIKD</sequence>
<dbReference type="RefSeq" id="WP_020333462.1">
    <property type="nucleotide sequence ID" value="NZ_ATFJ01000008.1"/>
</dbReference>
<dbReference type="PROSITE" id="PS51186">
    <property type="entry name" value="GNAT"/>
    <property type="match status" value="1"/>
</dbReference>
<dbReference type="InterPro" id="IPR000182">
    <property type="entry name" value="GNAT_dom"/>
</dbReference>
<gene>
    <name evidence="4" type="ORF">BA890_19380</name>
</gene>
<dbReference type="GeneID" id="70914239"/>
<keyword evidence="5" id="KW-1185">Reference proteome</keyword>
<evidence type="ECO:0000256" key="1">
    <source>
        <dbReference type="ARBA" id="ARBA00022679"/>
    </source>
</evidence>
<accession>A0AAN0Y795</accession>
<evidence type="ECO:0000256" key="2">
    <source>
        <dbReference type="ARBA" id="ARBA00023315"/>
    </source>
</evidence>
<dbReference type="InterPro" id="IPR050832">
    <property type="entry name" value="Bact_Acetyltransf"/>
</dbReference>
<reference evidence="4 5" key="1">
    <citation type="submission" date="2016-07" db="EMBL/GenBank/DDBJ databases">
        <title>Developing Vibrio natriegens as a novel, fast-growing host for biotechnology.</title>
        <authorList>
            <person name="Weinstock M.T."/>
            <person name="Hesek E.D."/>
            <person name="Wilson C.M."/>
            <person name="Gibson D.G."/>
        </authorList>
    </citation>
    <scope>NUCLEOTIDE SEQUENCE [LARGE SCALE GENOMIC DNA]</scope>
    <source>
        <strain evidence="4 5">ATCC 14048</strain>
    </source>
</reference>